<dbReference type="PROSITE" id="PS00107">
    <property type="entry name" value="PROTEIN_KINASE_ATP"/>
    <property type="match status" value="1"/>
</dbReference>
<evidence type="ECO:0000256" key="9">
    <source>
        <dbReference type="ARBA" id="ARBA00025089"/>
    </source>
</evidence>
<dbReference type="PROSITE" id="PS00108">
    <property type="entry name" value="PROTEIN_KINASE_ST"/>
    <property type="match status" value="1"/>
</dbReference>
<dbReference type="CDD" id="cd00821">
    <property type="entry name" value="PH"/>
    <property type="match status" value="1"/>
</dbReference>
<proteinExistence type="predicted"/>
<feature type="transmembrane region" description="Helical" evidence="12">
    <location>
        <begin position="975"/>
        <end position="1002"/>
    </location>
</feature>
<comment type="caution">
    <text evidence="16">The sequence shown here is derived from an EMBL/GenBank/DDBJ whole genome shotgun (WGS) entry which is preliminary data.</text>
</comment>
<sequence length="1185" mass="133930">MVCPLSVPKTTSTREKIRSKRREAAEVVRLYTGPASDCNGVDGRSDVWYQEEVLLEGYLFKQGGGKFSSAWQRRYCVLKSGSLTYFKDVKDAKVDKQRPQGAVYPLTEYELLEEGSYFSLHPKNNTFVKDRVYRFRIDEGYINKDWVNILKRIITQEVLPSKGILDIQRKLGDMKIEIPPDDLRYSTVELGKGASGTVIKGTWNGTTDVAIKVMNDLSEFLDEEELKSFYREIEMLSQLRHPEVVTMYGYSIKKGVICLVTEFVPGGTLAEIELDPLTTVTILMAIASGMVFLHKKKIVHRDLKPANVLIENLSKGQVKVCDFGLSMVGQSTSETVYGTPQYAAPELPTAGANEKVDVYSFAIIMWELCARQTAWKDTPFGSDIAMKVKSAIRSDGRPKRDERLSCKQVQGGERPPIVPGFVVMDIITDCWDPDPAHRLSFEAIWGRLSTMSNTMKTLHFQQQAAVPGSPNLSSSRYPVSASPRSSISYNPGSPTLMRSTIRSMTIEEKIEADFGSNKTMEWIEFTHMGAKKSDVEAIRFCLVNGDGEVPLAQWSKFIDWFSPLEEDNNYFVYESARNDYGYKLSEIASIAGMKSFFGHFSVDDSRKILSSFQTDGCYLFRFSGQVGYYTLSAIRNQVVYHWRISTEKTHQGILFKYSDKEAFPSLEAVVLHYKTHQLPAGNNGEDGFFLSHACNRNNAFQYSTEYKKPNRAKKQPQATFNSDVKQIEHASTFRVDWESENEKPINWPKKRKWWLTLQIALLLCVSMFGSSIFTQGSSGVSDEFQVTMVTSSLTTAIYVLGYGTGGLFWPPLSDVPHLGRNIVYQSSLFIYLCLQIGVARTTNFRSLLVLRFFSGVAGGAPLSVCVDSMHDICLLGIFVAAGPLLGPVIGNFVYERLGFRWLGWVLLFSAATFQLITLFCMRETQSDHILLVKAREKRRETDDPRYLSQIESEGTSWFHIAKELVTPFRMLSEPIVVISSLLTALPYGLLYFLFEAVLFVYIRARSWTFGQSGLVFLSILVGAEIGPICTIIFEKTYYEPLYRKMEGQLAPEERLYPAMVSIPLYTISFFWFAWTGSPQHHWVSSVISLSLYGVTTVIQVPVSICYLSDVYKKHASAAFVRSIMGTTFAIVVFPIFQNLGNDWAPSLVGFLTLITLPLPFVLYKWGPKMRQNREKGLETKMKEFV</sequence>
<feature type="domain" description="Protein kinase" evidence="15">
    <location>
        <begin position="184"/>
        <end position="458"/>
    </location>
</feature>
<gene>
    <name evidence="16" type="ORF">PROFUN_01469</name>
</gene>
<evidence type="ECO:0000256" key="6">
    <source>
        <dbReference type="ARBA" id="ARBA00022989"/>
    </source>
</evidence>
<feature type="transmembrane region" description="Helical" evidence="12">
    <location>
        <begin position="1014"/>
        <end position="1033"/>
    </location>
</feature>
<feature type="transmembrane region" description="Helical" evidence="12">
    <location>
        <begin position="872"/>
        <end position="889"/>
    </location>
</feature>
<dbReference type="EMBL" id="MDYQ01000022">
    <property type="protein sequence ID" value="PRP87207.1"/>
    <property type="molecule type" value="Genomic_DNA"/>
</dbReference>
<comment type="subcellular location">
    <subcellularLocation>
        <location evidence="1">Membrane</location>
        <topology evidence="1">Multi-pass membrane protein</topology>
    </subcellularLocation>
</comment>
<organism evidence="16 17">
    <name type="scientific">Planoprotostelium fungivorum</name>
    <dbReference type="NCBI Taxonomy" id="1890364"/>
    <lineage>
        <taxon>Eukaryota</taxon>
        <taxon>Amoebozoa</taxon>
        <taxon>Evosea</taxon>
        <taxon>Variosea</taxon>
        <taxon>Cavosteliida</taxon>
        <taxon>Cavosteliaceae</taxon>
        <taxon>Planoprotostelium</taxon>
    </lineage>
</organism>
<evidence type="ECO:0000256" key="11">
    <source>
        <dbReference type="PROSITE-ProRule" id="PRU10141"/>
    </source>
</evidence>
<evidence type="ECO:0000256" key="1">
    <source>
        <dbReference type="ARBA" id="ARBA00004141"/>
    </source>
</evidence>
<dbReference type="SUPFAM" id="SSF50729">
    <property type="entry name" value="PH domain-like"/>
    <property type="match status" value="1"/>
</dbReference>
<dbReference type="InterPro" id="IPR000980">
    <property type="entry name" value="SH2"/>
</dbReference>
<evidence type="ECO:0000259" key="15">
    <source>
        <dbReference type="PROSITE" id="PS50011"/>
    </source>
</evidence>
<keyword evidence="3 12" id="KW-0812">Transmembrane</keyword>
<dbReference type="Pfam" id="PF00169">
    <property type="entry name" value="PH"/>
    <property type="match status" value="1"/>
</dbReference>
<keyword evidence="6 12" id="KW-1133">Transmembrane helix</keyword>
<dbReference type="InterPro" id="IPR036259">
    <property type="entry name" value="MFS_trans_sf"/>
</dbReference>
<evidence type="ECO:0000256" key="4">
    <source>
        <dbReference type="ARBA" id="ARBA00022741"/>
    </source>
</evidence>
<feature type="transmembrane region" description="Helical" evidence="12">
    <location>
        <begin position="786"/>
        <end position="809"/>
    </location>
</feature>
<dbReference type="InterPro" id="IPR011701">
    <property type="entry name" value="MFS"/>
</dbReference>
<dbReference type="STRING" id="1890364.A0A2P6NTB2"/>
<dbReference type="InterPro" id="IPR036860">
    <property type="entry name" value="SH2_dom_sf"/>
</dbReference>
<evidence type="ECO:0000256" key="3">
    <source>
        <dbReference type="ARBA" id="ARBA00022692"/>
    </source>
</evidence>
<feature type="transmembrane region" description="Helical" evidence="12">
    <location>
        <begin position="1086"/>
        <end position="1107"/>
    </location>
</feature>
<keyword evidence="17" id="KW-1185">Reference proteome</keyword>
<keyword evidence="5 11" id="KW-0067">ATP-binding</keyword>
<dbReference type="InterPro" id="IPR017441">
    <property type="entry name" value="Protein_kinase_ATP_BS"/>
</dbReference>
<dbReference type="InterPro" id="IPR011009">
    <property type="entry name" value="Kinase-like_dom_sf"/>
</dbReference>
<dbReference type="CDD" id="cd17323">
    <property type="entry name" value="MFS_Tpo1_MDR_like"/>
    <property type="match status" value="1"/>
</dbReference>
<feature type="transmembrane region" description="Helical" evidence="12">
    <location>
        <begin position="1054"/>
        <end position="1074"/>
    </location>
</feature>
<dbReference type="SMART" id="SM00220">
    <property type="entry name" value="S_TKc"/>
    <property type="match status" value="1"/>
</dbReference>
<dbReference type="Gene3D" id="3.30.505.10">
    <property type="entry name" value="SH2 domain"/>
    <property type="match status" value="1"/>
</dbReference>
<name>A0A2P6NTB2_9EUKA</name>
<keyword evidence="7 10" id="KW-0727">SH2 domain</keyword>
<dbReference type="Proteomes" id="UP000241769">
    <property type="component" value="Unassembled WGS sequence"/>
</dbReference>
<evidence type="ECO:0000256" key="5">
    <source>
        <dbReference type="ARBA" id="ARBA00022840"/>
    </source>
</evidence>
<dbReference type="AlphaFoldDB" id="A0A2P6NTB2"/>
<dbReference type="InterPro" id="IPR011993">
    <property type="entry name" value="PH-like_dom_sf"/>
</dbReference>
<dbReference type="GO" id="GO:0005886">
    <property type="term" value="C:plasma membrane"/>
    <property type="evidence" value="ECO:0007669"/>
    <property type="project" value="TreeGrafter"/>
</dbReference>
<evidence type="ECO:0000313" key="17">
    <source>
        <dbReference type="Proteomes" id="UP000241769"/>
    </source>
</evidence>
<dbReference type="CDD" id="cd00173">
    <property type="entry name" value="SH2"/>
    <property type="match status" value="1"/>
</dbReference>
<accession>A0A2P6NTB2</accession>
<dbReference type="Gene3D" id="1.10.510.10">
    <property type="entry name" value="Transferase(Phosphotransferase) domain 1"/>
    <property type="match status" value="1"/>
</dbReference>
<dbReference type="CDD" id="cd13999">
    <property type="entry name" value="STKc_MAP3K-like"/>
    <property type="match status" value="1"/>
</dbReference>
<comment type="function">
    <text evidence="9">Required for proper chemotaxis and phagocytosis; proper spatiotemporal control of F-actin levels in chemotaxing cells. Negative regulator of the PI3K (phosphatidylinositol 3 kinase) pathway. Predominantly phosphorylates serines and threonines and tyrosines at a lower level.</text>
</comment>
<protein>
    <submittedName>
        <fullName evidence="16">Uncharacterized protein</fullName>
    </submittedName>
</protein>
<evidence type="ECO:0000256" key="10">
    <source>
        <dbReference type="PROSITE-ProRule" id="PRU00191"/>
    </source>
</evidence>
<evidence type="ECO:0000259" key="14">
    <source>
        <dbReference type="PROSITE" id="PS50003"/>
    </source>
</evidence>
<evidence type="ECO:0000256" key="12">
    <source>
        <dbReference type="SAM" id="Phobius"/>
    </source>
</evidence>
<dbReference type="Pfam" id="PF00017">
    <property type="entry name" value="SH2"/>
    <property type="match status" value="1"/>
</dbReference>
<dbReference type="SMART" id="SM00233">
    <property type="entry name" value="PH"/>
    <property type="match status" value="1"/>
</dbReference>
<keyword evidence="4 11" id="KW-0547">Nucleotide-binding</keyword>
<dbReference type="SUPFAM" id="SSF56112">
    <property type="entry name" value="Protein kinase-like (PK-like)"/>
    <property type="match status" value="1"/>
</dbReference>
<dbReference type="SUPFAM" id="SSF55550">
    <property type="entry name" value="SH2 domain"/>
    <property type="match status" value="1"/>
</dbReference>
<feature type="transmembrane region" description="Helical" evidence="12">
    <location>
        <begin position="1119"/>
        <end position="1137"/>
    </location>
</feature>
<dbReference type="PROSITE" id="PS50011">
    <property type="entry name" value="PROTEIN_KINASE_DOM"/>
    <property type="match status" value="1"/>
</dbReference>
<dbReference type="PROSITE" id="PS50001">
    <property type="entry name" value="SH2"/>
    <property type="match status" value="1"/>
</dbReference>
<feature type="domain" description="PH" evidence="14">
    <location>
        <begin position="52"/>
        <end position="155"/>
    </location>
</feature>
<dbReference type="InParanoid" id="A0A2P6NTB2"/>
<dbReference type="GO" id="GO:0005524">
    <property type="term" value="F:ATP binding"/>
    <property type="evidence" value="ECO:0007669"/>
    <property type="project" value="UniProtKB-UniRule"/>
</dbReference>
<dbReference type="Pfam" id="PF00069">
    <property type="entry name" value="Pkinase"/>
    <property type="match status" value="1"/>
</dbReference>
<feature type="transmembrane region" description="Helical" evidence="12">
    <location>
        <begin position="901"/>
        <end position="921"/>
    </location>
</feature>
<dbReference type="SMART" id="SM00252">
    <property type="entry name" value="SH2"/>
    <property type="match status" value="1"/>
</dbReference>
<dbReference type="OrthoDB" id="10261027at2759"/>
<dbReference type="GO" id="GO:0022857">
    <property type="term" value="F:transmembrane transporter activity"/>
    <property type="evidence" value="ECO:0007669"/>
    <property type="project" value="InterPro"/>
</dbReference>
<evidence type="ECO:0000259" key="13">
    <source>
        <dbReference type="PROSITE" id="PS50001"/>
    </source>
</evidence>
<feature type="binding site" evidence="11">
    <location>
        <position position="212"/>
    </location>
    <ligand>
        <name>ATP</name>
        <dbReference type="ChEBI" id="CHEBI:30616"/>
    </ligand>
</feature>
<feature type="transmembrane region" description="Helical" evidence="12">
    <location>
        <begin position="753"/>
        <end position="774"/>
    </location>
</feature>
<dbReference type="PANTHER" id="PTHR23502">
    <property type="entry name" value="MAJOR FACILITATOR SUPERFAMILY"/>
    <property type="match status" value="1"/>
</dbReference>
<feature type="transmembrane region" description="Helical" evidence="12">
    <location>
        <begin position="844"/>
        <end position="865"/>
    </location>
</feature>
<dbReference type="InterPro" id="IPR000719">
    <property type="entry name" value="Prot_kinase_dom"/>
</dbReference>
<feature type="domain" description="SH2" evidence="13">
    <location>
        <begin position="595"/>
        <end position="694"/>
    </location>
</feature>
<dbReference type="InterPro" id="IPR001849">
    <property type="entry name" value="PH_domain"/>
</dbReference>
<dbReference type="InterPro" id="IPR008271">
    <property type="entry name" value="Ser/Thr_kinase_AS"/>
</dbReference>
<evidence type="ECO:0000256" key="8">
    <source>
        <dbReference type="ARBA" id="ARBA00023136"/>
    </source>
</evidence>
<dbReference type="GO" id="GO:0004672">
    <property type="term" value="F:protein kinase activity"/>
    <property type="evidence" value="ECO:0007669"/>
    <property type="project" value="InterPro"/>
</dbReference>
<dbReference type="Gene3D" id="2.30.29.30">
    <property type="entry name" value="Pleckstrin-homology domain (PH domain)/Phosphotyrosine-binding domain (PTB)"/>
    <property type="match status" value="1"/>
</dbReference>
<feature type="transmembrane region" description="Helical" evidence="12">
    <location>
        <begin position="1143"/>
        <end position="1163"/>
    </location>
</feature>
<keyword evidence="8 12" id="KW-0472">Membrane</keyword>
<dbReference type="PROSITE" id="PS50003">
    <property type="entry name" value="PH_DOMAIN"/>
    <property type="match status" value="1"/>
</dbReference>
<dbReference type="Gene3D" id="1.20.1250.20">
    <property type="entry name" value="MFS general substrate transporter like domains"/>
    <property type="match status" value="1"/>
</dbReference>
<dbReference type="Pfam" id="PF07690">
    <property type="entry name" value="MFS_1"/>
    <property type="match status" value="1"/>
</dbReference>
<keyword evidence="2" id="KW-0813">Transport</keyword>
<dbReference type="PANTHER" id="PTHR23502:SF132">
    <property type="entry name" value="POLYAMINE TRANSPORTER 2-RELATED"/>
    <property type="match status" value="1"/>
</dbReference>
<evidence type="ECO:0000256" key="7">
    <source>
        <dbReference type="ARBA" id="ARBA00022999"/>
    </source>
</evidence>
<evidence type="ECO:0000256" key="2">
    <source>
        <dbReference type="ARBA" id="ARBA00022448"/>
    </source>
</evidence>
<reference evidence="16 17" key="1">
    <citation type="journal article" date="2018" name="Genome Biol. Evol.">
        <title>Multiple Roots of Fruiting Body Formation in Amoebozoa.</title>
        <authorList>
            <person name="Hillmann F."/>
            <person name="Forbes G."/>
            <person name="Novohradska S."/>
            <person name="Ferling I."/>
            <person name="Riege K."/>
            <person name="Groth M."/>
            <person name="Westermann M."/>
            <person name="Marz M."/>
            <person name="Spaller T."/>
            <person name="Winckler T."/>
            <person name="Schaap P."/>
            <person name="Glockner G."/>
        </authorList>
    </citation>
    <scope>NUCLEOTIDE SEQUENCE [LARGE SCALE GENOMIC DNA]</scope>
    <source>
        <strain evidence="16 17">Jena</strain>
    </source>
</reference>
<evidence type="ECO:0000313" key="16">
    <source>
        <dbReference type="EMBL" id="PRP87207.1"/>
    </source>
</evidence>
<dbReference type="SUPFAM" id="SSF103473">
    <property type="entry name" value="MFS general substrate transporter"/>
    <property type="match status" value="1"/>
</dbReference>